<keyword evidence="7" id="KW-1185">Reference proteome</keyword>
<gene>
    <name evidence="6" type="ORF">IMG5_125780</name>
</gene>
<accession>G0QVS0</accession>
<reference evidence="6 7" key="1">
    <citation type="submission" date="2011-07" db="EMBL/GenBank/DDBJ databases">
        <authorList>
            <person name="Coyne R."/>
            <person name="Brami D."/>
            <person name="Johnson J."/>
            <person name="Hostetler J."/>
            <person name="Hannick L."/>
            <person name="Clark T."/>
            <person name="Cassidy-Hanley D."/>
            <person name="Inman J."/>
        </authorList>
    </citation>
    <scope>NUCLEOTIDE SEQUENCE [LARGE SCALE GENOMIC DNA]</scope>
    <source>
        <strain evidence="6 7">G5</strain>
    </source>
</reference>
<dbReference type="eggNOG" id="ENOG502QPZT">
    <property type="taxonomic scope" value="Eukaryota"/>
</dbReference>
<dbReference type="InterPro" id="IPR022083">
    <property type="entry name" value="KBP"/>
</dbReference>
<dbReference type="Proteomes" id="UP000008983">
    <property type="component" value="Unassembled WGS sequence"/>
</dbReference>
<protein>
    <recommendedName>
        <fullName evidence="3">KIF-binding protein</fullName>
    </recommendedName>
</protein>
<comment type="similarity">
    <text evidence="2">Belongs to the KIF-binding protein family.</text>
</comment>
<dbReference type="GeneID" id="14906802"/>
<evidence type="ECO:0000256" key="1">
    <source>
        <dbReference type="ARBA" id="ARBA00004245"/>
    </source>
</evidence>
<dbReference type="EMBL" id="GL983956">
    <property type="protein sequence ID" value="EGR30687.1"/>
    <property type="molecule type" value="Genomic_DNA"/>
</dbReference>
<dbReference type="PANTHER" id="PTHR46321">
    <property type="entry name" value="KIF1-BINDING PROTEIN"/>
    <property type="match status" value="1"/>
</dbReference>
<keyword evidence="5" id="KW-0206">Cytoskeleton</keyword>
<dbReference type="OMA" id="ICRECWY"/>
<evidence type="ECO:0000256" key="4">
    <source>
        <dbReference type="ARBA" id="ARBA00022490"/>
    </source>
</evidence>
<dbReference type="InParanoid" id="G0QVS0"/>
<sequence>MNKEQIFLKLTFQEKLEEAEYLYNLPAPEERPFDNKYKSREILQALLNHEYFSNPEYTQNEQKIICKAIIKFKLGANFSDTEENSQAESEYKQSLELFQQLEVEKIRPYLTYVQEIYNIFGLLYINRDENQIGLSLLGKSKDLYNYLKLLPEYKITQKESYSNLLQEQNSQKFTYTYSGGIFYQKIESNFTHTLFYLAQAYTKFGQKELAAQYCGETMKRQHSTQTFQIKDFCFVNLKVPQNVEDAKSIFRQANTQYKRALEHFVLNGFVTEHVQIVQDQSKLYKNIIQLEDNIGKIVTILEKRAELLEPIYNELNPKAYIETSQKLLVEIAEIYNDMYTIKFQELFVNNQNKTPKPSKIAEMNKWAKKAIEHYEKISSLLFEDKDMVRDTQFHHSVINAKFNIAKAYSKIFEQEKKDRIEALKQSLNVYKWISNYIQKDVYKNGVIDVNFANELQMCNEMVDLLPSKIDKVAMQQ</sequence>
<proteinExistence type="inferred from homology"/>
<evidence type="ECO:0000256" key="3">
    <source>
        <dbReference type="ARBA" id="ARBA00016840"/>
    </source>
</evidence>
<dbReference type="OrthoDB" id="409897at2759"/>
<evidence type="ECO:0000256" key="5">
    <source>
        <dbReference type="ARBA" id="ARBA00023212"/>
    </source>
</evidence>
<organism evidence="6 7">
    <name type="scientific">Ichthyophthirius multifiliis</name>
    <name type="common">White spot disease agent</name>
    <name type="synonym">Ich</name>
    <dbReference type="NCBI Taxonomy" id="5932"/>
    <lineage>
        <taxon>Eukaryota</taxon>
        <taxon>Sar</taxon>
        <taxon>Alveolata</taxon>
        <taxon>Ciliophora</taxon>
        <taxon>Intramacronucleata</taxon>
        <taxon>Oligohymenophorea</taxon>
        <taxon>Hymenostomatida</taxon>
        <taxon>Ophryoglenina</taxon>
        <taxon>Ichthyophthirius</taxon>
    </lineage>
</organism>
<dbReference type="PANTHER" id="PTHR46321:SF1">
    <property type="entry name" value="KIF-BINDING PROTEIN"/>
    <property type="match status" value="1"/>
</dbReference>
<evidence type="ECO:0000313" key="7">
    <source>
        <dbReference type="Proteomes" id="UP000008983"/>
    </source>
</evidence>
<evidence type="ECO:0000256" key="2">
    <source>
        <dbReference type="ARBA" id="ARBA00010305"/>
    </source>
</evidence>
<evidence type="ECO:0000313" key="6">
    <source>
        <dbReference type="EMBL" id="EGR30687.1"/>
    </source>
</evidence>
<dbReference type="GO" id="GO:0005856">
    <property type="term" value="C:cytoskeleton"/>
    <property type="evidence" value="ECO:0007669"/>
    <property type="project" value="UniProtKB-SubCell"/>
</dbReference>
<comment type="subcellular location">
    <subcellularLocation>
        <location evidence="1">Cytoplasm</location>
        <location evidence="1">Cytoskeleton</location>
    </subcellularLocation>
</comment>
<dbReference type="Pfam" id="PF12309">
    <property type="entry name" value="KBP_C"/>
    <property type="match status" value="1"/>
</dbReference>
<keyword evidence="4" id="KW-0963">Cytoplasm</keyword>
<dbReference type="RefSeq" id="XP_004032274.1">
    <property type="nucleotide sequence ID" value="XM_004032226.1"/>
</dbReference>
<name>G0QVS0_ICHMU</name>
<dbReference type="AlphaFoldDB" id="G0QVS0"/>